<dbReference type="SUPFAM" id="SSF46785">
    <property type="entry name" value="Winged helix' DNA-binding domain"/>
    <property type="match status" value="1"/>
</dbReference>
<keyword evidence="7" id="KW-1185">Reference proteome</keyword>
<dbReference type="CDD" id="cd08440">
    <property type="entry name" value="PBP2_LTTR_like_4"/>
    <property type="match status" value="1"/>
</dbReference>
<organism evidence="6 7">
    <name type="scientific">Pseudomonas benzenivorans</name>
    <dbReference type="NCBI Taxonomy" id="556533"/>
    <lineage>
        <taxon>Bacteria</taxon>
        <taxon>Pseudomonadati</taxon>
        <taxon>Pseudomonadota</taxon>
        <taxon>Gammaproteobacteria</taxon>
        <taxon>Pseudomonadales</taxon>
        <taxon>Pseudomonadaceae</taxon>
        <taxon>Pseudomonas</taxon>
    </lineage>
</organism>
<dbReference type="Gene3D" id="3.40.190.10">
    <property type="entry name" value="Periplasmic binding protein-like II"/>
    <property type="match status" value="2"/>
</dbReference>
<dbReference type="InterPro" id="IPR005119">
    <property type="entry name" value="LysR_subst-bd"/>
</dbReference>
<evidence type="ECO:0000256" key="1">
    <source>
        <dbReference type="ARBA" id="ARBA00009437"/>
    </source>
</evidence>
<dbReference type="InterPro" id="IPR000847">
    <property type="entry name" value="LysR_HTH_N"/>
</dbReference>
<evidence type="ECO:0000256" key="3">
    <source>
        <dbReference type="ARBA" id="ARBA00023125"/>
    </source>
</evidence>
<dbReference type="InterPro" id="IPR036390">
    <property type="entry name" value="WH_DNA-bd_sf"/>
</dbReference>
<dbReference type="InterPro" id="IPR036388">
    <property type="entry name" value="WH-like_DNA-bd_sf"/>
</dbReference>
<accession>A0ABY5HC45</accession>
<dbReference type="SUPFAM" id="SSF53850">
    <property type="entry name" value="Periplasmic binding protein-like II"/>
    <property type="match status" value="1"/>
</dbReference>
<keyword evidence="4" id="KW-0804">Transcription</keyword>
<protein>
    <submittedName>
        <fullName evidence="6">LysR family transcriptional regulator</fullName>
    </submittedName>
</protein>
<evidence type="ECO:0000256" key="2">
    <source>
        <dbReference type="ARBA" id="ARBA00023015"/>
    </source>
</evidence>
<comment type="similarity">
    <text evidence="1">Belongs to the LysR transcriptional regulatory family.</text>
</comment>
<dbReference type="EMBL" id="CP073346">
    <property type="protein sequence ID" value="UTW08571.1"/>
    <property type="molecule type" value="Genomic_DNA"/>
</dbReference>
<keyword evidence="3" id="KW-0238">DNA-binding</keyword>
<dbReference type="Proteomes" id="UP001059672">
    <property type="component" value="Chromosome"/>
</dbReference>
<gene>
    <name evidence="6" type="ORF">KDW96_04385</name>
</gene>
<dbReference type="PROSITE" id="PS50931">
    <property type="entry name" value="HTH_LYSR"/>
    <property type="match status" value="1"/>
</dbReference>
<dbReference type="PANTHER" id="PTHR30419">
    <property type="entry name" value="HTH-TYPE TRANSCRIPTIONAL REGULATOR YBHD"/>
    <property type="match status" value="1"/>
</dbReference>
<sequence>MLPELKIAQLRHFVWVAELQGFHAAAEKAHRTQPAISLSIRDLEGKLGQSLFEKRNARAARPELTPFGVQFMVYAKELIAHHDRVVNDMSLIAQHKSGHLRIASVPSIASRLLPDILARFIGDATDLHVSLFDDSSEAVLAMVENQQVDFGIASLWEADSDIRFTPIWEDSIGVVCRGDHRLAGEAQLSWRQLRGERLIANGTSRLLSGTEAEELVADSQFYMSNMISLLAMLEAGMGITTLPRFAFPAEHGQLRFIPLSDPLVSRDIGIVCLANRSLPVAAQALYEFILRDAELNPARADKGSH</sequence>
<dbReference type="Pfam" id="PF00126">
    <property type="entry name" value="HTH_1"/>
    <property type="match status" value="1"/>
</dbReference>
<reference evidence="6" key="1">
    <citation type="submission" date="2021-04" db="EMBL/GenBank/DDBJ databases">
        <title>Oceanospirillales bacteria with DddD are important DMSP degraders in coastal seawater.</title>
        <authorList>
            <person name="Liu J."/>
        </authorList>
    </citation>
    <scope>NUCLEOTIDE SEQUENCE</scope>
    <source>
        <strain evidence="6">D13-4</strain>
    </source>
</reference>
<dbReference type="Gene3D" id="1.10.10.10">
    <property type="entry name" value="Winged helix-like DNA-binding domain superfamily/Winged helix DNA-binding domain"/>
    <property type="match status" value="1"/>
</dbReference>
<dbReference type="Pfam" id="PF03466">
    <property type="entry name" value="LysR_substrate"/>
    <property type="match status" value="1"/>
</dbReference>
<evidence type="ECO:0000313" key="7">
    <source>
        <dbReference type="Proteomes" id="UP001059672"/>
    </source>
</evidence>
<dbReference type="PANTHER" id="PTHR30419:SF8">
    <property type="entry name" value="NITROGEN ASSIMILATION TRANSCRIPTIONAL ACTIVATOR-RELATED"/>
    <property type="match status" value="1"/>
</dbReference>
<evidence type="ECO:0000259" key="5">
    <source>
        <dbReference type="PROSITE" id="PS50931"/>
    </source>
</evidence>
<keyword evidence="2" id="KW-0805">Transcription regulation</keyword>
<dbReference type="RefSeq" id="WP_255839216.1">
    <property type="nucleotide sequence ID" value="NZ_CP073346.1"/>
</dbReference>
<evidence type="ECO:0000256" key="4">
    <source>
        <dbReference type="ARBA" id="ARBA00023163"/>
    </source>
</evidence>
<evidence type="ECO:0000313" key="6">
    <source>
        <dbReference type="EMBL" id="UTW08571.1"/>
    </source>
</evidence>
<dbReference type="PRINTS" id="PR00039">
    <property type="entry name" value="HTHLYSR"/>
</dbReference>
<name>A0ABY5HC45_9PSED</name>
<dbReference type="InterPro" id="IPR050950">
    <property type="entry name" value="HTH-type_LysR_regulators"/>
</dbReference>
<feature type="domain" description="HTH lysR-type" evidence="5">
    <location>
        <begin position="5"/>
        <end position="65"/>
    </location>
</feature>
<proteinExistence type="inferred from homology"/>